<evidence type="ECO:0000313" key="3">
    <source>
        <dbReference type="EMBL" id="GAA2616033.1"/>
    </source>
</evidence>
<keyword evidence="2" id="KW-0812">Transmembrane</keyword>
<sequence>MGPELTIVAANRIGDGPLLIIGPLVVALALVTFVGMTSLGLRKTNAAWRASRTGLTPINVPEQHHGAEHEVGGGFYRYTPGMYSHSYSPEENARRPRRDMGLMRL</sequence>
<comment type="caution">
    <text evidence="3">The sequence shown here is derived from an EMBL/GenBank/DDBJ whole genome shotgun (WGS) entry which is preliminary data.</text>
</comment>
<protein>
    <submittedName>
        <fullName evidence="3">Uncharacterized protein</fullName>
    </submittedName>
</protein>
<feature type="transmembrane region" description="Helical" evidence="2">
    <location>
        <begin position="20"/>
        <end position="41"/>
    </location>
</feature>
<proteinExistence type="predicted"/>
<keyword evidence="4" id="KW-1185">Reference proteome</keyword>
<dbReference type="RefSeq" id="WP_344545709.1">
    <property type="nucleotide sequence ID" value="NZ_BAAATD010000008.1"/>
</dbReference>
<name>A0ABP6CDK7_9ACTN</name>
<feature type="compositionally biased region" description="Basic and acidic residues" evidence="1">
    <location>
        <begin position="91"/>
        <end position="105"/>
    </location>
</feature>
<keyword evidence="2" id="KW-1133">Transmembrane helix</keyword>
<accession>A0ABP6CDK7</accession>
<evidence type="ECO:0000256" key="2">
    <source>
        <dbReference type="SAM" id="Phobius"/>
    </source>
</evidence>
<evidence type="ECO:0000313" key="4">
    <source>
        <dbReference type="Proteomes" id="UP001501509"/>
    </source>
</evidence>
<evidence type="ECO:0000256" key="1">
    <source>
        <dbReference type="SAM" id="MobiDB-lite"/>
    </source>
</evidence>
<dbReference type="Proteomes" id="UP001501509">
    <property type="component" value="Unassembled WGS sequence"/>
</dbReference>
<feature type="region of interest" description="Disordered" evidence="1">
    <location>
        <begin position="86"/>
        <end position="105"/>
    </location>
</feature>
<gene>
    <name evidence="3" type="ORF">GCM10010411_58870</name>
</gene>
<dbReference type="EMBL" id="BAAATD010000008">
    <property type="protein sequence ID" value="GAA2616033.1"/>
    <property type="molecule type" value="Genomic_DNA"/>
</dbReference>
<keyword evidence="2" id="KW-0472">Membrane</keyword>
<organism evidence="3 4">
    <name type="scientific">Actinomadura fulvescens</name>
    <dbReference type="NCBI Taxonomy" id="46160"/>
    <lineage>
        <taxon>Bacteria</taxon>
        <taxon>Bacillati</taxon>
        <taxon>Actinomycetota</taxon>
        <taxon>Actinomycetes</taxon>
        <taxon>Streptosporangiales</taxon>
        <taxon>Thermomonosporaceae</taxon>
        <taxon>Actinomadura</taxon>
    </lineage>
</organism>
<reference evidence="4" key="1">
    <citation type="journal article" date="2019" name="Int. J. Syst. Evol. Microbiol.">
        <title>The Global Catalogue of Microorganisms (GCM) 10K type strain sequencing project: providing services to taxonomists for standard genome sequencing and annotation.</title>
        <authorList>
            <consortium name="The Broad Institute Genomics Platform"/>
            <consortium name="The Broad Institute Genome Sequencing Center for Infectious Disease"/>
            <person name="Wu L."/>
            <person name="Ma J."/>
        </authorList>
    </citation>
    <scope>NUCLEOTIDE SEQUENCE [LARGE SCALE GENOMIC DNA]</scope>
    <source>
        <strain evidence="4">JCM 6833</strain>
    </source>
</reference>